<reference evidence="1 2" key="1">
    <citation type="journal article" date="2013" name="ISME J.">
        <title>A metabolic model for members of the genus Tetrasphaera involved in enhanced biological phosphorus removal.</title>
        <authorList>
            <person name="Kristiansen R."/>
            <person name="Nguyen H.T.T."/>
            <person name="Saunders A.M."/>
            <person name="Nielsen J.L."/>
            <person name="Wimmer R."/>
            <person name="Le V.Q."/>
            <person name="McIlroy S.J."/>
            <person name="Petrovski S."/>
            <person name="Seviour R.J."/>
            <person name="Calteau A."/>
            <person name="Nielsen K.L."/>
            <person name="Nielsen P.H."/>
        </authorList>
    </citation>
    <scope>NUCLEOTIDE SEQUENCE [LARGE SCALE GENOMIC DNA]</scope>
    <source>
        <strain evidence="1 2">T1-X7</strain>
    </source>
</reference>
<dbReference type="AlphaFoldDB" id="A0A077M6F2"/>
<comment type="caution">
    <text evidence="1">The sequence shown here is derived from an EMBL/GenBank/DDBJ whole genome shotgun (WGS) entry which is preliminary data.</text>
</comment>
<organism evidence="1 2">
    <name type="scientific">Nostocoides japonicum T1-X7</name>
    <dbReference type="NCBI Taxonomy" id="1194083"/>
    <lineage>
        <taxon>Bacteria</taxon>
        <taxon>Bacillati</taxon>
        <taxon>Actinomycetota</taxon>
        <taxon>Actinomycetes</taxon>
        <taxon>Micrococcales</taxon>
        <taxon>Intrasporangiaceae</taxon>
        <taxon>Nostocoides</taxon>
    </lineage>
</organism>
<dbReference type="EMBL" id="CAJB01000387">
    <property type="protein sequence ID" value="CCH79729.1"/>
    <property type="molecule type" value="Genomic_DNA"/>
</dbReference>
<proteinExistence type="predicted"/>
<dbReference type="Proteomes" id="UP000035721">
    <property type="component" value="Unassembled WGS sequence"/>
</dbReference>
<accession>A0A077M6F2</accession>
<evidence type="ECO:0000313" key="1">
    <source>
        <dbReference type="EMBL" id="CCH79729.1"/>
    </source>
</evidence>
<evidence type="ECO:0000313" key="2">
    <source>
        <dbReference type="Proteomes" id="UP000035721"/>
    </source>
</evidence>
<gene>
    <name evidence="1" type="ORF">BN12_550012</name>
</gene>
<dbReference type="RefSeq" id="WP_048551655.1">
    <property type="nucleotide sequence ID" value="NZ_HF570958.1"/>
</dbReference>
<protein>
    <submittedName>
        <fullName evidence="1">Uncharacterized protein</fullName>
    </submittedName>
</protein>
<sequence length="140" mass="14748">MSTTPEQRLVLIEAAAQNAGEYLAGWRKHHAASSTDPDTTAEHLAGEVVSIVEAAARAEVFAEGQERAQRVREAGSAAADAVAVVARWAESGAAEVGEADPTPAGEDDRDGEIVRAFEHVQQRARAAAFADLLDTLRDDG</sequence>
<dbReference type="STRING" id="1194083.BN12_550012"/>
<name>A0A077M6F2_9MICO</name>
<keyword evidence="2" id="KW-1185">Reference proteome</keyword>